<dbReference type="CDD" id="cd13578">
    <property type="entry name" value="PBP2_Bug27"/>
    <property type="match status" value="1"/>
</dbReference>
<dbReference type="Pfam" id="PF03401">
    <property type="entry name" value="TctC"/>
    <property type="match status" value="1"/>
</dbReference>
<dbReference type="PANTHER" id="PTHR42928:SF5">
    <property type="entry name" value="BLR1237 PROTEIN"/>
    <property type="match status" value="1"/>
</dbReference>
<organism evidence="3 4">
    <name type="scientific">Alcaligenes xylosoxydans xylosoxydans</name>
    <name type="common">Achromobacter xylosoxidans</name>
    <dbReference type="NCBI Taxonomy" id="85698"/>
    <lineage>
        <taxon>Bacteria</taxon>
        <taxon>Pseudomonadati</taxon>
        <taxon>Pseudomonadota</taxon>
        <taxon>Betaproteobacteria</taxon>
        <taxon>Burkholderiales</taxon>
        <taxon>Alcaligenaceae</taxon>
        <taxon>Achromobacter</taxon>
    </lineage>
</organism>
<dbReference type="AlphaFoldDB" id="A0A424WF55"/>
<evidence type="ECO:0000256" key="1">
    <source>
        <dbReference type="ARBA" id="ARBA00006987"/>
    </source>
</evidence>
<dbReference type="Proteomes" id="UP000285324">
    <property type="component" value="Unassembled WGS sequence"/>
</dbReference>
<name>A0A424WF55_ALCXX</name>
<dbReference type="SUPFAM" id="SSF53850">
    <property type="entry name" value="Periplasmic binding protein-like II"/>
    <property type="match status" value="1"/>
</dbReference>
<protein>
    <submittedName>
        <fullName evidence="3">Tripartite tricarboxylate transporter substrate binding protein</fullName>
    </submittedName>
</protein>
<feature type="chain" id="PRO_5019445193" evidence="2">
    <location>
        <begin position="23"/>
        <end position="320"/>
    </location>
</feature>
<accession>A0A424WF55</accession>
<dbReference type="PANTHER" id="PTHR42928">
    <property type="entry name" value="TRICARBOXYLATE-BINDING PROTEIN"/>
    <property type="match status" value="1"/>
</dbReference>
<dbReference type="Gene3D" id="3.40.190.150">
    <property type="entry name" value="Bordetella uptake gene, domain 1"/>
    <property type="match status" value="1"/>
</dbReference>
<proteinExistence type="inferred from homology"/>
<dbReference type="InterPro" id="IPR042100">
    <property type="entry name" value="Bug_dom1"/>
</dbReference>
<dbReference type="Gene3D" id="3.40.190.10">
    <property type="entry name" value="Periplasmic binding protein-like II"/>
    <property type="match status" value="1"/>
</dbReference>
<comment type="similarity">
    <text evidence="1">Belongs to the UPF0065 (bug) family.</text>
</comment>
<evidence type="ECO:0000313" key="3">
    <source>
        <dbReference type="EMBL" id="RPJ91857.1"/>
    </source>
</evidence>
<dbReference type="OrthoDB" id="8653475at2"/>
<comment type="caution">
    <text evidence="3">The sequence shown here is derived from an EMBL/GenBank/DDBJ whole genome shotgun (WGS) entry which is preliminary data.</text>
</comment>
<feature type="signal peptide" evidence="2">
    <location>
        <begin position="1"/>
        <end position="22"/>
    </location>
</feature>
<reference evidence="3 4" key="1">
    <citation type="submission" date="2018-08" db="EMBL/GenBank/DDBJ databases">
        <title>Achromobacter xylosoxidans Genome sequencing and assembly.</title>
        <authorList>
            <person name="Wang R."/>
            <person name="Rensing C."/>
            <person name="Li Y."/>
        </authorList>
    </citation>
    <scope>NUCLEOTIDE SEQUENCE [LARGE SCALE GENOMIC DNA]</scope>
    <source>
        <strain evidence="3 4">GD003A</strain>
    </source>
</reference>
<dbReference type="InterPro" id="IPR005064">
    <property type="entry name" value="BUG"/>
</dbReference>
<evidence type="ECO:0000256" key="2">
    <source>
        <dbReference type="SAM" id="SignalP"/>
    </source>
</evidence>
<sequence length="320" mass="33080">MKRFWMALAASWACGIAGTAAAADAYPARPVQIVVPFSPGGAVDVLARQLAQRLEPRGYTLVVENKPGAGGNIAASMVARAAPDGYTLLMGTTNTHGINSALYSSLPYDPVRDFAPVGLVADNVVVLLANAEFPASTLADAVKLIKANPGKYTYGSPGLGTVHQLAMEQLKHAAGLDVVHAPYKGAAPAMADLVAGHVPLMIGGIAPAIPFLASGKVKVLGVANTEKYAALPDVPLFSDVAAGVAVRSWIGLFAPAGTPPAVVKKLNSDLEAVLTDSAFAQALQPLGMVPIYMTPQAFGDMIKRDMPAWRSAVEMSGAKQ</sequence>
<keyword evidence="2" id="KW-0732">Signal</keyword>
<gene>
    <name evidence="3" type="ORF">DY367_10290</name>
</gene>
<evidence type="ECO:0000313" key="4">
    <source>
        <dbReference type="Proteomes" id="UP000285324"/>
    </source>
</evidence>
<dbReference type="PIRSF" id="PIRSF017082">
    <property type="entry name" value="YflP"/>
    <property type="match status" value="1"/>
</dbReference>
<dbReference type="RefSeq" id="WP_118932453.1">
    <property type="nucleotide sequence ID" value="NZ_CP061008.1"/>
</dbReference>
<dbReference type="EMBL" id="QVXO01000012">
    <property type="protein sequence ID" value="RPJ91857.1"/>
    <property type="molecule type" value="Genomic_DNA"/>
</dbReference>